<organism evidence="2">
    <name type="scientific">freshwater metagenome</name>
    <dbReference type="NCBI Taxonomy" id="449393"/>
    <lineage>
        <taxon>unclassified sequences</taxon>
        <taxon>metagenomes</taxon>
        <taxon>ecological metagenomes</taxon>
    </lineage>
</organism>
<feature type="transmembrane region" description="Helical" evidence="1">
    <location>
        <begin position="45"/>
        <end position="64"/>
    </location>
</feature>
<feature type="transmembrane region" description="Helical" evidence="1">
    <location>
        <begin position="109"/>
        <end position="128"/>
    </location>
</feature>
<evidence type="ECO:0000256" key="1">
    <source>
        <dbReference type="SAM" id="Phobius"/>
    </source>
</evidence>
<gene>
    <name evidence="2" type="ORF">UFOPK2292_01235</name>
</gene>
<dbReference type="AlphaFoldDB" id="A0A6J6N0P5"/>
<keyword evidence="1" id="KW-1133">Transmembrane helix</keyword>
<feature type="transmembrane region" description="Helical" evidence="1">
    <location>
        <begin position="76"/>
        <end position="97"/>
    </location>
</feature>
<proteinExistence type="predicted"/>
<keyword evidence="1" id="KW-0472">Membrane</keyword>
<dbReference type="EMBL" id="CAEZWU010000217">
    <property type="protein sequence ID" value="CAB4678153.1"/>
    <property type="molecule type" value="Genomic_DNA"/>
</dbReference>
<sequence length="261" mass="27810">MLIAVFTASANQTNATLAGTATLVACAFALITFDRWQLRGQSHDLAWTIAMILFAVGSLALWWAETTGWTLLIFRIFFVSGAVLNVAWLALGTIYLLTGKTTGDHVRKYLTSLSTFSIGVVLIAPAKREIVDGEFPSARQLFGVTPRILAAVGSGVPALIIIFGALWSTFRVIQKATPTVSRKNVRIVKSPKRLAIGNVLVATGTIVLSASGSLAGRLGKDRAFAVTLLIGLCILFSGFLVASNSTRSITKDNSSASNSYQ</sequence>
<feature type="transmembrane region" description="Helical" evidence="1">
    <location>
        <begin position="222"/>
        <end position="242"/>
    </location>
</feature>
<accession>A0A6J6N0P5</accession>
<feature type="transmembrane region" description="Helical" evidence="1">
    <location>
        <begin position="148"/>
        <end position="173"/>
    </location>
</feature>
<feature type="transmembrane region" description="Helical" evidence="1">
    <location>
        <begin position="194"/>
        <end position="216"/>
    </location>
</feature>
<reference evidence="2" key="1">
    <citation type="submission" date="2020-05" db="EMBL/GenBank/DDBJ databases">
        <authorList>
            <person name="Chiriac C."/>
            <person name="Salcher M."/>
            <person name="Ghai R."/>
            <person name="Kavagutti S V."/>
        </authorList>
    </citation>
    <scope>NUCLEOTIDE SEQUENCE</scope>
</reference>
<keyword evidence="1" id="KW-0812">Transmembrane</keyword>
<feature type="transmembrane region" description="Helical" evidence="1">
    <location>
        <begin position="15"/>
        <end position="33"/>
    </location>
</feature>
<protein>
    <submittedName>
        <fullName evidence="2">Unannotated protein</fullName>
    </submittedName>
</protein>
<name>A0A6J6N0P5_9ZZZZ</name>
<evidence type="ECO:0000313" key="2">
    <source>
        <dbReference type="EMBL" id="CAB4678153.1"/>
    </source>
</evidence>